<feature type="region of interest" description="Disordered" evidence="1">
    <location>
        <begin position="64"/>
        <end position="94"/>
    </location>
</feature>
<evidence type="ECO:0000256" key="1">
    <source>
        <dbReference type="SAM" id="MobiDB-lite"/>
    </source>
</evidence>
<evidence type="ECO:0008006" key="4">
    <source>
        <dbReference type="Google" id="ProtNLM"/>
    </source>
</evidence>
<evidence type="ECO:0000313" key="2">
    <source>
        <dbReference type="EMBL" id="EJZ12390.1"/>
    </source>
</evidence>
<comment type="caution">
    <text evidence="2">The sequence shown here is derived from an EMBL/GenBank/DDBJ whole genome shotgun (WGS) entry which is preliminary data.</text>
</comment>
<organism evidence="2 3">
    <name type="scientific">Mycolicibacterium vaccae ATCC 25954</name>
    <dbReference type="NCBI Taxonomy" id="1194972"/>
    <lineage>
        <taxon>Bacteria</taxon>
        <taxon>Bacillati</taxon>
        <taxon>Actinomycetota</taxon>
        <taxon>Actinomycetes</taxon>
        <taxon>Mycobacteriales</taxon>
        <taxon>Mycobacteriaceae</taxon>
        <taxon>Mycolicibacterium</taxon>
    </lineage>
</organism>
<dbReference type="RefSeq" id="WP_003928917.1">
    <property type="nucleotide sequence ID" value="NZ_JH814684.1"/>
</dbReference>
<proteinExistence type="predicted"/>
<evidence type="ECO:0000313" key="3">
    <source>
        <dbReference type="Proteomes" id="UP000006072"/>
    </source>
</evidence>
<name>K0V4I7_MYCVA</name>
<protein>
    <recommendedName>
        <fullName evidence="4">Acyl-CoA synthase</fullName>
    </recommendedName>
</protein>
<dbReference type="AlphaFoldDB" id="K0V4I7"/>
<dbReference type="PATRIC" id="fig|1194972.3.peg.459"/>
<dbReference type="Proteomes" id="UP000006072">
    <property type="component" value="Unassembled WGS sequence"/>
</dbReference>
<dbReference type="HOGENOM" id="CLU_179989_0_0_11"/>
<sequence>MTEPRPETDDYDLLTFGEVAARLAEELAEATGQLARVRARTPSDTDEIARIEGRIELLRESGDRYRREQQTNESFTRRFGSLAGPPSEQRPRWR</sequence>
<accession>K0V4I7</accession>
<reference evidence="2 3" key="1">
    <citation type="journal article" date="2012" name="J. Bacteriol.">
        <title>Complete Genome Sequence of Mycobacterium vaccae Type Strain ATCC 25954.</title>
        <authorList>
            <person name="Ho Y.S."/>
            <person name="Adroub S.A."/>
            <person name="Abadi M."/>
            <person name="Al Alwan B."/>
            <person name="Alkhateeb R."/>
            <person name="Gao G."/>
            <person name="Ragab A."/>
            <person name="Ali S."/>
            <person name="van Soolingen D."/>
            <person name="Bitter W."/>
            <person name="Pain A."/>
            <person name="Abdallah A.M."/>
        </authorList>
    </citation>
    <scope>NUCLEOTIDE SEQUENCE [LARGE SCALE GENOMIC DNA]</scope>
    <source>
        <strain evidence="2 3">ATCC 25954</strain>
    </source>
</reference>
<gene>
    <name evidence="2" type="ORF">MVAC_02259</name>
</gene>
<keyword evidence="3" id="KW-1185">Reference proteome</keyword>
<dbReference type="EMBL" id="ALQA01000003">
    <property type="protein sequence ID" value="EJZ12390.1"/>
    <property type="molecule type" value="Genomic_DNA"/>
</dbReference>